<dbReference type="EMBL" id="FIZY01000012">
    <property type="protein sequence ID" value="CZF81070.1"/>
    <property type="molecule type" value="Genomic_DNA"/>
</dbReference>
<evidence type="ECO:0000256" key="10">
    <source>
        <dbReference type="ARBA" id="ARBA00022857"/>
    </source>
</evidence>
<evidence type="ECO:0000256" key="8">
    <source>
        <dbReference type="ARBA" id="ARBA00022519"/>
    </source>
</evidence>
<evidence type="ECO:0000256" key="5">
    <source>
        <dbReference type="ARBA" id="ARBA00012943"/>
    </source>
</evidence>
<dbReference type="AlphaFoldDB" id="A0A128F3R3"/>
<keyword evidence="13 16" id="KW-0520">NAD</keyword>
<evidence type="ECO:0000313" key="19">
    <source>
        <dbReference type="EMBL" id="CZF81070.1"/>
    </source>
</evidence>
<dbReference type="GO" id="GO:0008750">
    <property type="term" value="F:proton-translocating NAD(P)+ transhydrogenase activity"/>
    <property type="evidence" value="ECO:0007669"/>
    <property type="project" value="UniProtKB-EC"/>
</dbReference>
<keyword evidence="14 16" id="KW-0472">Membrane</keyword>
<dbReference type="Pfam" id="PF02233">
    <property type="entry name" value="PNTB"/>
    <property type="match status" value="1"/>
</dbReference>
<keyword evidence="12 17" id="KW-1133">Transmembrane helix</keyword>
<dbReference type="NCBIfam" id="NF006974">
    <property type="entry name" value="PRK09444.1"/>
    <property type="match status" value="1"/>
</dbReference>
<name>A0A128F3R3_9GAMM</name>
<evidence type="ECO:0000256" key="15">
    <source>
        <dbReference type="ARBA" id="ARBA00048202"/>
    </source>
</evidence>
<dbReference type="RefSeq" id="WP_062707918.1">
    <property type="nucleotide sequence ID" value="NZ_CAWRCI010000012.1"/>
</dbReference>
<comment type="function">
    <text evidence="1 16">The transhydrogenation between NADH and NADP is coupled to respiration and ATP hydrolysis and functions as a proton pump across the membrane.</text>
</comment>
<evidence type="ECO:0000256" key="1">
    <source>
        <dbReference type="ARBA" id="ARBA00003943"/>
    </source>
</evidence>
<dbReference type="PIRSF" id="PIRSF000204">
    <property type="entry name" value="PNTB"/>
    <property type="match status" value="1"/>
</dbReference>
<evidence type="ECO:0000256" key="7">
    <source>
        <dbReference type="ARBA" id="ARBA00022475"/>
    </source>
</evidence>
<keyword evidence="8 16" id="KW-0997">Cell inner membrane</keyword>
<evidence type="ECO:0000256" key="17">
    <source>
        <dbReference type="SAM" id="Phobius"/>
    </source>
</evidence>
<evidence type="ECO:0000256" key="4">
    <source>
        <dbReference type="ARBA" id="ARBA00011870"/>
    </source>
</evidence>
<evidence type="ECO:0000256" key="16">
    <source>
        <dbReference type="PIRNR" id="PIRNR000204"/>
    </source>
</evidence>
<gene>
    <name evidence="19" type="primary">pntB</name>
    <name evidence="19" type="ORF">GMA8713_01700</name>
</gene>
<feature type="transmembrane region" description="Helical" evidence="17">
    <location>
        <begin position="240"/>
        <end position="260"/>
    </location>
</feature>
<feature type="domain" description="NADP transhydrogenase beta-like" evidence="18">
    <location>
        <begin position="7"/>
        <end position="459"/>
    </location>
</feature>
<dbReference type="PANTHER" id="PTHR44758">
    <property type="entry name" value="NAD(P) TRANSHYDROGENASE SUBUNIT BETA"/>
    <property type="match status" value="1"/>
</dbReference>
<accession>A0A128F3R3</accession>
<dbReference type="FunFam" id="3.40.50.1220:FF:000002">
    <property type="entry name" value="NAD(P) transhydrogenase subunit beta"/>
    <property type="match status" value="1"/>
</dbReference>
<dbReference type="OrthoDB" id="9763786at2"/>
<keyword evidence="19" id="KW-0560">Oxidoreductase</keyword>
<evidence type="ECO:0000256" key="13">
    <source>
        <dbReference type="ARBA" id="ARBA00023027"/>
    </source>
</evidence>
<feature type="transmembrane region" description="Helical" evidence="17">
    <location>
        <begin position="6"/>
        <end position="25"/>
    </location>
</feature>
<keyword evidence="9 17" id="KW-0812">Transmembrane</keyword>
<dbReference type="EC" id="7.1.1.1" evidence="5 16"/>
<feature type="transmembrane region" description="Helical" evidence="17">
    <location>
        <begin position="214"/>
        <end position="234"/>
    </location>
</feature>
<organism evidence="19 20">
    <name type="scientific">Grimontia marina</name>
    <dbReference type="NCBI Taxonomy" id="646534"/>
    <lineage>
        <taxon>Bacteria</taxon>
        <taxon>Pseudomonadati</taxon>
        <taxon>Pseudomonadota</taxon>
        <taxon>Gammaproteobacteria</taxon>
        <taxon>Vibrionales</taxon>
        <taxon>Vibrionaceae</taxon>
        <taxon>Grimontia</taxon>
    </lineage>
</organism>
<dbReference type="Gene3D" id="3.40.50.1220">
    <property type="entry name" value="TPP-binding domain"/>
    <property type="match status" value="1"/>
</dbReference>
<protein>
    <recommendedName>
        <fullName evidence="6 16">NAD(P) transhydrogenase subunit beta</fullName>
        <ecNumber evidence="5 16">7.1.1.1</ecNumber>
    </recommendedName>
    <alternativeName>
        <fullName evidence="16">Nicotinamide nucleotide transhydrogenase subunit beta</fullName>
    </alternativeName>
</protein>
<keyword evidence="10 16" id="KW-0521">NADP</keyword>
<evidence type="ECO:0000256" key="2">
    <source>
        <dbReference type="ARBA" id="ARBA00004429"/>
    </source>
</evidence>
<feature type="transmembrane region" description="Helical" evidence="17">
    <location>
        <begin position="32"/>
        <end position="50"/>
    </location>
</feature>
<evidence type="ECO:0000256" key="14">
    <source>
        <dbReference type="ARBA" id="ARBA00023136"/>
    </source>
</evidence>
<evidence type="ECO:0000256" key="6">
    <source>
        <dbReference type="ARBA" id="ARBA00014581"/>
    </source>
</evidence>
<evidence type="ECO:0000259" key="18">
    <source>
        <dbReference type="Pfam" id="PF02233"/>
    </source>
</evidence>
<sequence length="461" mass="48925">MSAGLAQAAYIVAALFFILSLAGLSKQTSAKSGNYFGIAGMSIALIATIFGPYAEGLTWIILAMVIGGAVGIYYAKRVEMTEMPELVAILHSFVGMAAVLVGYNSYLEPPAYSGEFAHTEHVIHMVEVFLGVFIGAVTFTGSIVAFGKLRGIISSSALNLPHKHKMNLAAVVVSTLLMVYFVEADGSTFALILMTLIAFAFGYHLVASIGGADMPVVVSMLNSYSGWAAAAAGFMLANDLLIVTGALVGSSGAILSYIMCKAMNRSFISVIAGGFGQEVSVSSDTDYGEHREVSADEVAEMLKDSRSVIITPGYGMAVAQAQYPVHEITEKLRAKGVDVRFGIHPVAGRLPGHMNVLLAEAKVPYDIVLEMDEINEDFPETDTVLVIGANDTVNPAAMEDPNSPIAGMPVLEVWNAKNVIVFKRSMNTGYAGVQNPLFFKENTAMLFGDAKESVDAISKAI</sequence>
<comment type="similarity">
    <text evidence="3 16">Belongs to the PNT beta subunit family.</text>
</comment>
<feature type="transmembrane region" description="Helical" evidence="17">
    <location>
        <begin position="188"/>
        <end position="207"/>
    </location>
</feature>
<dbReference type="GO" id="GO:0005886">
    <property type="term" value="C:plasma membrane"/>
    <property type="evidence" value="ECO:0007669"/>
    <property type="project" value="UniProtKB-SubCell"/>
</dbReference>
<evidence type="ECO:0000256" key="3">
    <source>
        <dbReference type="ARBA" id="ARBA00007919"/>
    </source>
</evidence>
<dbReference type="InterPro" id="IPR012136">
    <property type="entry name" value="NADH_DH_b"/>
</dbReference>
<dbReference type="GO" id="GO:0050661">
    <property type="term" value="F:NADP binding"/>
    <property type="evidence" value="ECO:0007669"/>
    <property type="project" value="InterPro"/>
</dbReference>
<feature type="transmembrane region" description="Helical" evidence="17">
    <location>
        <begin position="86"/>
        <end position="103"/>
    </location>
</feature>
<evidence type="ECO:0000256" key="9">
    <source>
        <dbReference type="ARBA" id="ARBA00022692"/>
    </source>
</evidence>
<feature type="transmembrane region" description="Helical" evidence="17">
    <location>
        <begin position="123"/>
        <end position="146"/>
    </location>
</feature>
<feature type="transmembrane region" description="Helical" evidence="17">
    <location>
        <begin position="166"/>
        <end position="182"/>
    </location>
</feature>
<dbReference type="Proteomes" id="UP000073601">
    <property type="component" value="Unassembled WGS sequence"/>
</dbReference>
<evidence type="ECO:0000313" key="20">
    <source>
        <dbReference type="Proteomes" id="UP000073601"/>
    </source>
</evidence>
<dbReference type="SUPFAM" id="SSF52467">
    <property type="entry name" value="DHS-like NAD/FAD-binding domain"/>
    <property type="match status" value="1"/>
</dbReference>
<dbReference type="InterPro" id="IPR034300">
    <property type="entry name" value="PNTB-like"/>
</dbReference>
<proteinExistence type="inferred from homology"/>
<dbReference type="InterPro" id="IPR029035">
    <property type="entry name" value="DHS-like_NAD/FAD-binding_dom"/>
</dbReference>
<evidence type="ECO:0000256" key="11">
    <source>
        <dbReference type="ARBA" id="ARBA00022967"/>
    </source>
</evidence>
<comment type="subcellular location">
    <subcellularLocation>
        <location evidence="2">Cell inner membrane</location>
        <topology evidence="2">Multi-pass membrane protein</topology>
    </subcellularLocation>
</comment>
<dbReference type="GO" id="GO:0016491">
    <property type="term" value="F:oxidoreductase activity"/>
    <property type="evidence" value="ECO:0007669"/>
    <property type="project" value="UniProtKB-KW"/>
</dbReference>
<reference evidence="20" key="1">
    <citation type="submission" date="2016-02" db="EMBL/GenBank/DDBJ databases">
        <authorList>
            <person name="Rodrigo-Torres Lidia"/>
            <person name="Arahal R.David."/>
        </authorList>
    </citation>
    <scope>NUCLEOTIDE SEQUENCE [LARGE SCALE GENOMIC DNA]</scope>
    <source>
        <strain evidence="20">CECT 8713</strain>
    </source>
</reference>
<keyword evidence="7 16" id="KW-1003">Cell membrane</keyword>
<comment type="catalytic activity">
    <reaction evidence="15 16">
        <text>NAD(+) + NADPH + H(+)(in) = NADH + NADP(+) + H(+)(out)</text>
        <dbReference type="Rhea" id="RHEA:47992"/>
        <dbReference type="ChEBI" id="CHEBI:15378"/>
        <dbReference type="ChEBI" id="CHEBI:57540"/>
        <dbReference type="ChEBI" id="CHEBI:57783"/>
        <dbReference type="ChEBI" id="CHEBI:57945"/>
        <dbReference type="ChEBI" id="CHEBI:58349"/>
        <dbReference type="EC" id="7.1.1.1"/>
    </reaction>
</comment>
<keyword evidence="20" id="KW-1185">Reference proteome</keyword>
<comment type="subunit">
    <text evidence="4">Heterodimer of an alpha and a beta chain.</text>
</comment>
<dbReference type="PANTHER" id="PTHR44758:SF1">
    <property type="entry name" value="NAD(P) TRANSHYDROGENASE SUBUNIT BETA"/>
    <property type="match status" value="1"/>
</dbReference>
<evidence type="ECO:0000256" key="12">
    <source>
        <dbReference type="ARBA" id="ARBA00022989"/>
    </source>
</evidence>
<feature type="transmembrane region" description="Helical" evidence="17">
    <location>
        <begin position="56"/>
        <end position="74"/>
    </location>
</feature>
<keyword evidence="11 16" id="KW-1278">Translocase</keyword>